<evidence type="ECO:0000313" key="3">
    <source>
        <dbReference type="Proteomes" id="UP001383192"/>
    </source>
</evidence>
<dbReference type="Gene3D" id="1.20.1280.50">
    <property type="match status" value="1"/>
</dbReference>
<evidence type="ECO:0008006" key="4">
    <source>
        <dbReference type="Google" id="ProtNLM"/>
    </source>
</evidence>
<gene>
    <name evidence="2" type="ORF">VNI00_006822</name>
</gene>
<organism evidence="2 3">
    <name type="scientific">Paramarasmius palmivorus</name>
    <dbReference type="NCBI Taxonomy" id="297713"/>
    <lineage>
        <taxon>Eukaryota</taxon>
        <taxon>Fungi</taxon>
        <taxon>Dikarya</taxon>
        <taxon>Basidiomycota</taxon>
        <taxon>Agaricomycotina</taxon>
        <taxon>Agaricomycetes</taxon>
        <taxon>Agaricomycetidae</taxon>
        <taxon>Agaricales</taxon>
        <taxon>Marasmiineae</taxon>
        <taxon>Marasmiaceae</taxon>
        <taxon>Paramarasmius</taxon>
    </lineage>
</organism>
<accession>A0AAW0D9R6</accession>
<dbReference type="Proteomes" id="UP001383192">
    <property type="component" value="Unassembled WGS sequence"/>
</dbReference>
<reference evidence="2 3" key="1">
    <citation type="submission" date="2024-01" db="EMBL/GenBank/DDBJ databases">
        <title>A draft genome for a cacao thread blight-causing isolate of Paramarasmius palmivorus.</title>
        <authorList>
            <person name="Baruah I.K."/>
            <person name="Bukari Y."/>
            <person name="Amoako-Attah I."/>
            <person name="Meinhardt L.W."/>
            <person name="Bailey B.A."/>
            <person name="Cohen S.P."/>
        </authorList>
    </citation>
    <scope>NUCLEOTIDE SEQUENCE [LARGE SCALE GENOMIC DNA]</scope>
    <source>
        <strain evidence="2 3">GH-12</strain>
    </source>
</reference>
<keyword evidence="3" id="KW-1185">Reference proteome</keyword>
<evidence type="ECO:0000256" key="1">
    <source>
        <dbReference type="SAM" id="MobiDB-lite"/>
    </source>
</evidence>
<comment type="caution">
    <text evidence="2">The sequence shown here is derived from an EMBL/GenBank/DDBJ whole genome shotgun (WGS) entry which is preliminary data.</text>
</comment>
<name>A0AAW0D9R6_9AGAR</name>
<protein>
    <recommendedName>
        <fullName evidence="4">F-box domain-containing protein</fullName>
    </recommendedName>
</protein>
<feature type="region of interest" description="Disordered" evidence="1">
    <location>
        <begin position="508"/>
        <end position="532"/>
    </location>
</feature>
<dbReference type="EMBL" id="JAYKXP010000021">
    <property type="protein sequence ID" value="KAK7047156.1"/>
    <property type="molecule type" value="Genomic_DNA"/>
</dbReference>
<proteinExistence type="predicted"/>
<evidence type="ECO:0000313" key="2">
    <source>
        <dbReference type="EMBL" id="KAK7047156.1"/>
    </source>
</evidence>
<dbReference type="AlphaFoldDB" id="A0AAW0D9R6"/>
<sequence length="640" mass="71355">MSSRATVLTEATPRIRELLRSGRSLSTADTAHVEELIGASNERLQDNYRKMYRLTKSIDQLEEQQNLFCSLFAPIRKLPPEALSLIFSYAISKNRFSNIDKSWSNASFLCLVCHHWREVALSTPQIWGRIALEVDVAVGCSPYIVEYLKTHLERAQSTLLAVELTVTSNERHVHHLCTDATRCLLSTLFEHSNRWRSLILATSGGISAFCVAETILENGLGSLQSLALGVHVTEGGDENVLDLLRNHTPNLIAMNLKQYTSVDVLRQTTFPFSQITRLYLYTTPKGAVHSFEVCPQVVDIHIVVGAATPSLLRSLLGTRSDESDSDSESISRSQTEKTTLRRVDPHILPHLQSLTIEVKNGGSYESDRPFYHVGKILNAICAPSLSSLSFVSDTRQSQSVYDKDEFRSYGEPVNSRFLSALTDFFARNDGQHGRVLKEFHTIGIPFIGRDLLVILKKVPCLRALTVQEASAQSGDWNDRNVTTGWNKIISDEFLEALTCTTSSPLDTASTEASSISNGDTDGHSVETSTASADQNAVGNHKKYILRQLKNLSLTVHKDWKGNVFERMIESRAKCATPSGVQPLEAVSLKVLRELWQVDIQRLRKVQKAGLAISIREGEESRGEIIKLGYKVYSHTDEHED</sequence>
<feature type="region of interest" description="Disordered" evidence="1">
    <location>
        <begin position="318"/>
        <end position="342"/>
    </location>
</feature>